<accession>A0A552WKM1</accession>
<evidence type="ECO:0000313" key="1">
    <source>
        <dbReference type="EMBL" id="TRW43214.1"/>
    </source>
</evidence>
<keyword evidence="2" id="KW-1185">Reference proteome</keyword>
<dbReference type="AlphaFoldDB" id="A0A552WKM1"/>
<dbReference type="EMBL" id="VJXR01000095">
    <property type="protein sequence ID" value="TRW43214.1"/>
    <property type="molecule type" value="Genomic_DNA"/>
</dbReference>
<gene>
    <name evidence="1" type="ORF">FJ693_18520</name>
</gene>
<sequence length="392" mass="43645">MSGAYDFSSHLPVLADLSAEDRRLAEEALRERVAARRKANDARARAADELTRAVDARLVGLLGGEGLAQLRRALRHEQFELRGLREPPQGLWLDHREANAARKARVAALLRGLGADLPDLRRIATETAPTWRRIVESIPDRSTPGMSVAKNLDAWLELSPLHKQPLPWGGGGPDTIFGWQIYRPPFADFVTSFEPLASSGFRVERLHTVHPYAGLVGNDTRMDCDDASNWDYAHAIVETQVAFAFVPPVTGQVEVLIDAQCAVGTHDLRTENEFGFSTHWTYQKNYLMADVLHPDVPGPSLALMSQTYSETEEDETIHRENVWPGQHYYARLFSTGRVPGGQSVIVTVGTRTFDITRADDMEVHSRTNFRWFISSVEVRISPEGGVLDPSTA</sequence>
<dbReference type="Proteomes" id="UP000318693">
    <property type="component" value="Unassembled WGS sequence"/>
</dbReference>
<proteinExistence type="predicted"/>
<protein>
    <submittedName>
        <fullName evidence="1">Uncharacterized protein</fullName>
    </submittedName>
</protein>
<comment type="caution">
    <text evidence="1">The sequence shown here is derived from an EMBL/GenBank/DDBJ whole genome shotgun (WGS) entry which is preliminary data.</text>
</comment>
<evidence type="ECO:0000313" key="2">
    <source>
        <dbReference type="Proteomes" id="UP000318693"/>
    </source>
</evidence>
<organism evidence="1 2">
    <name type="scientific">Georgenia yuyongxinii</name>
    <dbReference type="NCBI Taxonomy" id="2589797"/>
    <lineage>
        <taxon>Bacteria</taxon>
        <taxon>Bacillati</taxon>
        <taxon>Actinomycetota</taxon>
        <taxon>Actinomycetes</taxon>
        <taxon>Micrococcales</taxon>
        <taxon>Bogoriellaceae</taxon>
        <taxon>Georgenia</taxon>
    </lineage>
</organism>
<reference evidence="1 2" key="1">
    <citation type="submission" date="2019-07" db="EMBL/GenBank/DDBJ databases">
        <title>Georgenia wutianyii sp. nov. and Georgenia *** sp. nov. isolated from plateau pika (Ochotona curzoniae) in the Qinghai-Tibet plateau of China.</title>
        <authorList>
            <person name="Tian Z."/>
        </authorList>
    </citation>
    <scope>NUCLEOTIDE SEQUENCE [LARGE SCALE GENOMIC DNA]</scope>
    <source>
        <strain evidence="1 2">Z446</strain>
    </source>
</reference>
<dbReference type="RefSeq" id="WP_143419917.1">
    <property type="nucleotide sequence ID" value="NZ_VJXR01000095.1"/>
</dbReference>
<name>A0A552WKM1_9MICO</name>